<keyword evidence="9" id="KW-1185">Reference proteome</keyword>
<feature type="compositionally biased region" description="Low complexity" evidence="6">
    <location>
        <begin position="492"/>
        <end position="512"/>
    </location>
</feature>
<dbReference type="SUPFAM" id="SSF57903">
    <property type="entry name" value="FYVE/PHD zinc finger"/>
    <property type="match status" value="1"/>
</dbReference>
<dbReference type="EMBL" id="LDAU01000090">
    <property type="protein sequence ID" value="KRX06984.1"/>
    <property type="molecule type" value="Genomic_DNA"/>
</dbReference>
<name>A0A0V0QYL9_PSEPJ</name>
<evidence type="ECO:0000313" key="9">
    <source>
        <dbReference type="Proteomes" id="UP000054937"/>
    </source>
</evidence>
<dbReference type="InterPro" id="IPR013083">
    <property type="entry name" value="Znf_RING/FYVE/PHD"/>
</dbReference>
<feature type="compositionally biased region" description="Low complexity" evidence="6">
    <location>
        <begin position="740"/>
        <end position="769"/>
    </location>
</feature>
<keyword evidence="3" id="KW-0862">Zinc</keyword>
<feature type="coiled-coil region" evidence="5">
    <location>
        <begin position="374"/>
        <end position="458"/>
    </location>
</feature>
<feature type="region of interest" description="Disordered" evidence="6">
    <location>
        <begin position="262"/>
        <end position="292"/>
    </location>
</feature>
<proteinExistence type="predicted"/>
<feature type="compositionally biased region" description="Low complexity" evidence="6">
    <location>
        <begin position="270"/>
        <end position="284"/>
    </location>
</feature>
<keyword evidence="1" id="KW-0479">Metal-binding</keyword>
<dbReference type="Proteomes" id="UP000054937">
    <property type="component" value="Unassembled WGS sequence"/>
</dbReference>
<feature type="domain" description="FYVE-type" evidence="7">
    <location>
        <begin position="17"/>
        <end position="75"/>
    </location>
</feature>
<evidence type="ECO:0000256" key="4">
    <source>
        <dbReference type="PROSITE-ProRule" id="PRU00091"/>
    </source>
</evidence>
<feature type="region of interest" description="Disordered" evidence="6">
    <location>
        <begin position="696"/>
        <end position="769"/>
    </location>
</feature>
<feature type="region of interest" description="Disordered" evidence="6">
    <location>
        <begin position="492"/>
        <end position="520"/>
    </location>
</feature>
<dbReference type="OrthoDB" id="293141at2759"/>
<dbReference type="AlphaFoldDB" id="A0A0V0QYL9"/>
<feature type="compositionally biased region" description="Low complexity" evidence="6">
    <location>
        <begin position="585"/>
        <end position="599"/>
    </location>
</feature>
<feature type="compositionally biased region" description="Low complexity" evidence="6">
    <location>
        <begin position="699"/>
        <end position="732"/>
    </location>
</feature>
<evidence type="ECO:0000256" key="5">
    <source>
        <dbReference type="SAM" id="Coils"/>
    </source>
</evidence>
<comment type="caution">
    <text evidence="8">The sequence shown here is derived from an EMBL/GenBank/DDBJ whole genome shotgun (WGS) entry which is preliminary data.</text>
</comment>
<evidence type="ECO:0000256" key="1">
    <source>
        <dbReference type="ARBA" id="ARBA00022723"/>
    </source>
</evidence>
<dbReference type="Gene3D" id="3.30.40.10">
    <property type="entry name" value="Zinc/RING finger domain, C3HC4 (zinc finger)"/>
    <property type="match status" value="1"/>
</dbReference>
<gene>
    <name evidence="8" type="ORF">PPERSA_07147</name>
</gene>
<evidence type="ECO:0000259" key="7">
    <source>
        <dbReference type="PROSITE" id="PS50178"/>
    </source>
</evidence>
<dbReference type="InterPro" id="IPR000306">
    <property type="entry name" value="Znf_FYVE"/>
</dbReference>
<protein>
    <submittedName>
        <fullName evidence="8">Zinc finger, FYVE/PHD-type</fullName>
    </submittedName>
</protein>
<feature type="region of interest" description="Disordered" evidence="6">
    <location>
        <begin position="584"/>
        <end position="625"/>
    </location>
</feature>
<dbReference type="InterPro" id="IPR017455">
    <property type="entry name" value="Znf_FYVE-rel"/>
</dbReference>
<keyword evidence="5" id="KW-0175">Coiled coil</keyword>
<dbReference type="InterPro" id="IPR011011">
    <property type="entry name" value="Znf_FYVE_PHD"/>
</dbReference>
<feature type="compositionally biased region" description="Polar residues" evidence="6">
    <location>
        <begin position="601"/>
        <end position="613"/>
    </location>
</feature>
<reference evidence="8 9" key="1">
    <citation type="journal article" date="2015" name="Sci. Rep.">
        <title>Genome of the facultative scuticociliatosis pathogen Pseudocohnilembus persalinus provides insight into its virulence through horizontal gene transfer.</title>
        <authorList>
            <person name="Xiong J."/>
            <person name="Wang G."/>
            <person name="Cheng J."/>
            <person name="Tian M."/>
            <person name="Pan X."/>
            <person name="Warren A."/>
            <person name="Jiang C."/>
            <person name="Yuan D."/>
            <person name="Miao W."/>
        </authorList>
    </citation>
    <scope>NUCLEOTIDE SEQUENCE [LARGE SCALE GENOMIC DNA]</scope>
    <source>
        <strain evidence="8">36N120E</strain>
    </source>
</reference>
<evidence type="ECO:0000256" key="3">
    <source>
        <dbReference type="ARBA" id="ARBA00022833"/>
    </source>
</evidence>
<accession>A0A0V0QYL9</accession>
<dbReference type="OMA" id="DMKFKQK"/>
<evidence type="ECO:0000313" key="8">
    <source>
        <dbReference type="EMBL" id="KRX06984.1"/>
    </source>
</evidence>
<evidence type="ECO:0000256" key="6">
    <source>
        <dbReference type="SAM" id="MobiDB-lite"/>
    </source>
</evidence>
<keyword evidence="2 4" id="KW-0863">Zinc-finger</keyword>
<dbReference type="Pfam" id="PF01363">
    <property type="entry name" value="FYVE"/>
    <property type="match status" value="1"/>
</dbReference>
<dbReference type="CDD" id="cd00065">
    <property type="entry name" value="FYVE_like_SF"/>
    <property type="match status" value="1"/>
</dbReference>
<dbReference type="GO" id="GO:0008270">
    <property type="term" value="F:zinc ion binding"/>
    <property type="evidence" value="ECO:0007669"/>
    <property type="project" value="UniProtKB-KW"/>
</dbReference>
<dbReference type="PROSITE" id="PS50178">
    <property type="entry name" value="ZF_FYVE"/>
    <property type="match status" value="1"/>
</dbReference>
<sequence length="769" mass="90196">MNSQRNRKQAILNPVNIDKKDKCEICLNKFQLTRTAHQCKRCYRSVCSECGQRQLIPGGDNQVHRLCNLCKKDMNKIEELKLKFSLKWGRDSDIGKNWAQQLGMDINQTQNDYNKIKQQLNYREDTSLNQSQAYKQLSLDLSAGRGSISNFSYSFYSLLQNVYAESMEMNICTKYILCSIFKIYPEIGYSQYMIDFVCFLMCFCSESTTYGIVVNYYKKIVPVELLPESIENEIDDEGAIQYKVGQLVGKLSDDLSLQERNQPIKKKSSKNQSSNQKQMPSMQKETNGKNTIKKEEAEKYQEQIAKLLSEIDRLKVQLIEKDDQINELKGINNSLSDQIKDFEYKLKENGFLYNGLLENRDLMEDKFLCQFKSLEQISQKIQQDQKTIQQLTNERDQFKNQAFKNKEDYNILLKNQLIKRNSQTEQYNQKLIESQQQYQKLEAEKEYYKKQMNKNRDEKELLLKTNDEKCMENIEFKKENLKLKSYIEQLKQQNSKNQSNQSSEQSLLQSQKQMKEQQEKYEKRIKEVEKLIISETKDSLDIFRTLGSNLEKINKKVKSSKLEIDKMEKDPRLQELFRKAEIGASQSLNQNDNQQSLSSPIKVSNSPNTQNNHFPDMNKKNSNHTKSAFSISNNVFNQNQIQQNEALQQNSKSDTGSLKNSDMFLNMEKQNDRKSHFKTVSTSNFKPQLNIHVNEQNHNGNFMNNSDQNNNFNSQKNNNYISNNNKNNPFNQLDYNNHRQQNSLHQINNINNNNNNHINQPQQQVDILQ</sequence>
<evidence type="ECO:0000256" key="2">
    <source>
        <dbReference type="ARBA" id="ARBA00022771"/>
    </source>
</evidence>
<dbReference type="InParanoid" id="A0A0V0QYL9"/>
<organism evidence="8 9">
    <name type="scientific">Pseudocohnilembus persalinus</name>
    <name type="common">Ciliate</name>
    <dbReference type="NCBI Taxonomy" id="266149"/>
    <lineage>
        <taxon>Eukaryota</taxon>
        <taxon>Sar</taxon>
        <taxon>Alveolata</taxon>
        <taxon>Ciliophora</taxon>
        <taxon>Intramacronucleata</taxon>
        <taxon>Oligohymenophorea</taxon>
        <taxon>Scuticociliatia</taxon>
        <taxon>Philasterida</taxon>
        <taxon>Pseudocohnilembidae</taxon>
        <taxon>Pseudocohnilembus</taxon>
    </lineage>
</organism>